<dbReference type="InterPro" id="IPR024173">
    <property type="entry name" value="Pesterase_MJ0037-like"/>
</dbReference>
<dbReference type="HOGENOM" id="CLU_075478_1_0_10"/>
<dbReference type="SUPFAM" id="SSF56300">
    <property type="entry name" value="Metallo-dependent phosphatases"/>
    <property type="match status" value="1"/>
</dbReference>
<dbReference type="InterPro" id="IPR004843">
    <property type="entry name" value="Calcineurin-like_PHP"/>
</dbReference>
<accession>W0EVS5</accession>
<evidence type="ECO:0000313" key="3">
    <source>
        <dbReference type="Proteomes" id="UP000003586"/>
    </source>
</evidence>
<dbReference type="RefSeq" id="WP_008585194.1">
    <property type="nucleotide sequence ID" value="NZ_CP007035.1"/>
</dbReference>
<feature type="domain" description="Calcineurin-like phosphoesterase" evidence="1">
    <location>
        <begin position="31"/>
        <end position="117"/>
    </location>
</feature>
<dbReference type="Pfam" id="PF00149">
    <property type="entry name" value="Metallophos"/>
    <property type="match status" value="1"/>
</dbReference>
<dbReference type="KEGG" id="nso:NIASO_06565"/>
<dbReference type="Proteomes" id="UP000003586">
    <property type="component" value="Chromosome"/>
</dbReference>
<dbReference type="EMBL" id="CP007035">
    <property type="protein sequence ID" value="AHF14915.1"/>
    <property type="molecule type" value="Genomic_DNA"/>
</dbReference>
<dbReference type="STRING" id="929713.NIASO_06565"/>
<dbReference type="PIRSF" id="PIRSF000887">
    <property type="entry name" value="Pesterase_MJ0037"/>
    <property type="match status" value="1"/>
</dbReference>
<organism evidence="2 3">
    <name type="scientific">Niabella soli DSM 19437</name>
    <dbReference type="NCBI Taxonomy" id="929713"/>
    <lineage>
        <taxon>Bacteria</taxon>
        <taxon>Pseudomonadati</taxon>
        <taxon>Bacteroidota</taxon>
        <taxon>Chitinophagia</taxon>
        <taxon>Chitinophagales</taxon>
        <taxon>Chitinophagaceae</taxon>
        <taxon>Niabella</taxon>
    </lineage>
</organism>
<dbReference type="AlphaFoldDB" id="W0EVS5"/>
<evidence type="ECO:0000313" key="2">
    <source>
        <dbReference type="EMBL" id="AHF14915.1"/>
    </source>
</evidence>
<dbReference type="Gene3D" id="3.60.21.10">
    <property type="match status" value="1"/>
</dbReference>
<proteinExistence type="predicted"/>
<dbReference type="eggNOG" id="COG1407">
    <property type="taxonomic scope" value="Bacteria"/>
</dbReference>
<dbReference type="NCBIfam" id="TIGR04123">
    <property type="entry name" value="P_estr_lig_assc"/>
    <property type="match status" value="1"/>
</dbReference>
<dbReference type="PANTHER" id="PTHR39323">
    <property type="entry name" value="BLR1149 PROTEIN"/>
    <property type="match status" value="1"/>
</dbReference>
<keyword evidence="3" id="KW-1185">Reference proteome</keyword>
<sequence length="218" mass="24658">MPGTSTATIFIKEEPVILSALRAVYWPAGKALIVADLHLGKTGYFRRHGIPVSSGVLEDDLKRLTCLIEGFQPEQLLIAGDLFHHQFNKDILIFQQWRNRYKTLALTLVPGNHDRYETAGYTDLGIEVTAEEYLMGNFRIIHDRQSVCNDRFSFSGHLHPGYTIAGKARQRICLPCFIKTEDYMVLPAFSAFTGLFTGYEAPANTAYFVINNDKLFSF</sequence>
<dbReference type="InterPro" id="IPR029052">
    <property type="entry name" value="Metallo-depent_PP-like"/>
</dbReference>
<protein>
    <submittedName>
        <fullName evidence="2">Phosphoesterase</fullName>
    </submittedName>
</protein>
<dbReference type="GO" id="GO:0016787">
    <property type="term" value="F:hydrolase activity"/>
    <property type="evidence" value="ECO:0007669"/>
    <property type="project" value="InterPro"/>
</dbReference>
<evidence type="ECO:0000259" key="1">
    <source>
        <dbReference type="Pfam" id="PF00149"/>
    </source>
</evidence>
<dbReference type="InterPro" id="IPR026336">
    <property type="entry name" value="PdeM-like"/>
</dbReference>
<dbReference type="PANTHER" id="PTHR39323:SF1">
    <property type="entry name" value="BLR1149 PROTEIN"/>
    <property type="match status" value="1"/>
</dbReference>
<gene>
    <name evidence="2" type="ORF">NIASO_06565</name>
</gene>
<name>W0EVS5_9BACT</name>
<reference evidence="2 3" key="1">
    <citation type="submission" date="2013-12" db="EMBL/GenBank/DDBJ databases">
        <authorList>
            <consortium name="DOE Joint Genome Institute"/>
            <person name="Eisen J."/>
            <person name="Huntemann M."/>
            <person name="Han J."/>
            <person name="Chen A."/>
            <person name="Kyrpides N."/>
            <person name="Mavromatis K."/>
            <person name="Markowitz V."/>
            <person name="Palaniappan K."/>
            <person name="Ivanova N."/>
            <person name="Schaumberg A."/>
            <person name="Pati A."/>
            <person name="Liolios K."/>
            <person name="Nordberg H.P."/>
            <person name="Cantor M.N."/>
            <person name="Hua S.X."/>
            <person name="Woyke T."/>
        </authorList>
    </citation>
    <scope>NUCLEOTIDE SEQUENCE [LARGE SCALE GENOMIC DNA]</scope>
    <source>
        <strain evidence="3">DSM 19437</strain>
    </source>
</reference>
<dbReference type="OrthoDB" id="9795838at2"/>